<dbReference type="InterPro" id="IPR015915">
    <property type="entry name" value="Kelch-typ_b-propeller"/>
</dbReference>
<name>A0A0N1I5A7_LEPSE</name>
<gene>
    <name evidence="4" type="ORF">ABL78_5163</name>
</gene>
<dbReference type="Pfam" id="PF24681">
    <property type="entry name" value="Kelch_KLHDC2_KLHL20_DRC7"/>
    <property type="match status" value="1"/>
</dbReference>
<evidence type="ECO:0000256" key="1">
    <source>
        <dbReference type="ARBA" id="ARBA00022441"/>
    </source>
</evidence>
<reference evidence="4 5" key="1">
    <citation type="journal article" date="2015" name="PLoS Pathog.">
        <title>Leptomonas seymouri: Adaptations to the Dixenous Life Cycle Analyzed by Genome Sequencing, Transcriptome Profiling and Co-infection with Leishmania donovani.</title>
        <authorList>
            <person name="Kraeva N."/>
            <person name="Butenko A."/>
            <person name="Hlavacova J."/>
            <person name="Kostygov A."/>
            <person name="Myskova J."/>
            <person name="Grybchuk D."/>
            <person name="Lestinova T."/>
            <person name="Votypka J."/>
            <person name="Volf P."/>
            <person name="Opperdoes F."/>
            <person name="Flegontov P."/>
            <person name="Lukes J."/>
            <person name="Yurchenko V."/>
        </authorList>
    </citation>
    <scope>NUCLEOTIDE SEQUENCE [LARGE SCALE GENOMIC DNA]</scope>
    <source>
        <strain evidence="4 5">ATCC 30220</strain>
    </source>
</reference>
<dbReference type="AlphaFoldDB" id="A0A0N1I5A7"/>
<feature type="compositionally biased region" description="Low complexity" evidence="3">
    <location>
        <begin position="559"/>
        <end position="574"/>
    </location>
</feature>
<feature type="compositionally biased region" description="Basic and acidic residues" evidence="3">
    <location>
        <begin position="1"/>
        <end position="19"/>
    </location>
</feature>
<feature type="region of interest" description="Disordered" evidence="3">
    <location>
        <begin position="1"/>
        <end position="25"/>
    </location>
</feature>
<keyword evidence="5" id="KW-1185">Reference proteome</keyword>
<dbReference type="OrthoDB" id="10251809at2759"/>
<dbReference type="Gene3D" id="2.120.10.80">
    <property type="entry name" value="Kelch-type beta propeller"/>
    <property type="match status" value="1"/>
</dbReference>
<feature type="region of interest" description="Disordered" evidence="3">
    <location>
        <begin position="963"/>
        <end position="982"/>
    </location>
</feature>
<feature type="region of interest" description="Disordered" evidence="3">
    <location>
        <begin position="852"/>
        <end position="880"/>
    </location>
</feature>
<comment type="caution">
    <text evidence="4">The sequence shown here is derived from an EMBL/GenBank/DDBJ whole genome shotgun (WGS) entry which is preliminary data.</text>
</comment>
<protein>
    <submittedName>
        <fullName evidence="4">Uncharacterized protein</fullName>
    </submittedName>
</protein>
<accession>A0A0N1I5A7</accession>
<feature type="region of interest" description="Disordered" evidence="3">
    <location>
        <begin position="520"/>
        <end position="574"/>
    </location>
</feature>
<evidence type="ECO:0000313" key="4">
    <source>
        <dbReference type="EMBL" id="KPI85772.1"/>
    </source>
</evidence>
<evidence type="ECO:0000256" key="2">
    <source>
        <dbReference type="ARBA" id="ARBA00022737"/>
    </source>
</evidence>
<feature type="compositionally biased region" description="Polar residues" evidence="3">
    <location>
        <begin position="533"/>
        <end position="542"/>
    </location>
</feature>
<evidence type="ECO:0000313" key="5">
    <source>
        <dbReference type="Proteomes" id="UP000038009"/>
    </source>
</evidence>
<sequence length="1213" mass="130173">MSSPSDERFSPEQEGHVEMRGPSFSSIGGSMSSCFSLSSSVLNDPLLTPKGSGADEYTASGTPNSAMADGSPVSGVILSSPSPKQSSLKPFSSFIASPTAKGAATDSVKFVEDERGGSNRPQRTRRSTPIRLVSGIHGTVLPEYQGGLPKMGHTAVSYQQGVYVFGGVNAKGQYSNHVFFHEKRNLSWHEIRGVGVVPRGRANHAAVIVDTKIYVFGGHRHLDVFDDLFAYDISTSRWEKIGHEQTQGPGGVFLHCMIHIPSSDSLFVVGGVHHREQNSYLGHLFDIRNRVWSAVPPPPAVNPQHLQLVSAAYHEPSNSVVVLGLTENGVMQTDYTSTPCVYLFQMQSFAWRRVETPTAPESPLPFRIEAVWTEFLHLLITSGGGLYDPVLQLWLFPFPLSSSRKSASAAAAEAKGAHNQSSSALPPPPSNKLGFLVLNLREMSWSLVLCKFPSRLLAEVKVYNAAARQKMERNLAWSTGASSPTAALRHRSSSSSLRPGRSESGVLNLSGLSRATGAGNGAGGVFGQRPHRQNLSTSSSIGVSFGDEEEVSDPSSRTPGAAKNSGGASPSAPATSTVDLYRRLINFDGPEFMRKFVLVAVRDVPLKNGKLRPLQYIVQHGGLAEPTDYTMLAFKLKLTRIDALAATKQNGQPTDFARASAYRTHSGAASSVGGSVVGDGDESNYKFFQPMVDPEFLNDYFPPGTGSSRGGSAGGVRRLGGSVGARSAGPGGAGSDAFLSKPHNNAGEEEVGRSLGIFDGGQSPCTSFLPTLPSGRIPRNNHCFALQFTPENALHTERLLPYANIPVAVLQSPSDVHKWSKNYYVDHRRWLAERLSGALSEDRTLRRLRRIANTRSGQTTSTGGSGYRYSHNSSLSDDLSLSDTDSRIEPLLLLGSINNVGRGGRGGKKSSTMQALEDQLAIESAAAAVENRETVQRRVQDFFEERHLEPFVTEDVAQFPDLNRHGSDISNGRTKSNKGSWRHGLQAGAARLKNPKAVPATGTAGIKKGAGKVGAASALSPGPSSIVAAQMPPSFATIVGPVVAAKLGFQPVTAQPRHSLTWLRRGLCVSQGGADGNHNELARNISRLLMQNSLDRFRADDDSIETRKKKARLRWRFLRALVCTGEASYLMYRTSQVQSKMRGVPVSSTAGLVLAPELHLVGPSQAYRVPSKPVPYNVSNATGAVPALSATSASSYNFTQVTTSGMVLYGLHR</sequence>
<dbReference type="VEuPathDB" id="TriTrypDB:Lsey_0167_0060"/>
<dbReference type="PANTHER" id="PTHR46093:SF18">
    <property type="entry name" value="FIBRONECTIN TYPE-III DOMAIN-CONTAINING PROTEIN"/>
    <property type="match status" value="1"/>
</dbReference>
<dbReference type="Proteomes" id="UP000038009">
    <property type="component" value="Unassembled WGS sequence"/>
</dbReference>
<feature type="compositionally biased region" description="Low complexity" evidence="3">
    <location>
        <begin position="854"/>
        <end position="880"/>
    </location>
</feature>
<keyword evidence="2" id="KW-0677">Repeat</keyword>
<keyword evidence="1" id="KW-0880">Kelch repeat</keyword>
<proteinExistence type="predicted"/>
<dbReference type="OMA" id="YIHGGHR"/>
<feature type="region of interest" description="Disordered" evidence="3">
    <location>
        <begin position="479"/>
        <end position="507"/>
    </location>
</feature>
<feature type="compositionally biased region" description="Low complexity" evidence="3">
    <location>
        <begin position="493"/>
        <end position="504"/>
    </location>
</feature>
<feature type="region of interest" description="Disordered" evidence="3">
    <location>
        <begin position="699"/>
        <end position="749"/>
    </location>
</feature>
<dbReference type="SUPFAM" id="SSF117281">
    <property type="entry name" value="Kelch motif"/>
    <property type="match status" value="1"/>
</dbReference>
<feature type="compositionally biased region" description="Gly residues" evidence="3">
    <location>
        <begin position="707"/>
        <end position="734"/>
    </location>
</feature>
<evidence type="ECO:0000256" key="3">
    <source>
        <dbReference type="SAM" id="MobiDB-lite"/>
    </source>
</evidence>
<dbReference type="EMBL" id="LJSK01000167">
    <property type="protein sequence ID" value="KPI85772.1"/>
    <property type="molecule type" value="Genomic_DNA"/>
</dbReference>
<feature type="compositionally biased region" description="Polar residues" evidence="3">
    <location>
        <begin position="968"/>
        <end position="979"/>
    </location>
</feature>
<feature type="compositionally biased region" description="Low complexity" evidence="3">
    <location>
        <begin position="78"/>
        <end position="90"/>
    </location>
</feature>
<feature type="region of interest" description="Disordered" evidence="3">
    <location>
        <begin position="45"/>
        <end position="90"/>
    </location>
</feature>
<organism evidence="4 5">
    <name type="scientific">Leptomonas seymouri</name>
    <dbReference type="NCBI Taxonomy" id="5684"/>
    <lineage>
        <taxon>Eukaryota</taxon>
        <taxon>Discoba</taxon>
        <taxon>Euglenozoa</taxon>
        <taxon>Kinetoplastea</taxon>
        <taxon>Metakinetoplastina</taxon>
        <taxon>Trypanosomatida</taxon>
        <taxon>Trypanosomatidae</taxon>
        <taxon>Leishmaniinae</taxon>
        <taxon>Leptomonas</taxon>
    </lineage>
</organism>
<dbReference type="PANTHER" id="PTHR46093">
    <property type="entry name" value="ACYL-COA-BINDING DOMAIN-CONTAINING PROTEIN 5"/>
    <property type="match status" value="1"/>
</dbReference>